<dbReference type="EMBL" id="BQNB010008804">
    <property type="protein sequence ID" value="GJS54524.1"/>
    <property type="molecule type" value="Genomic_DNA"/>
</dbReference>
<gene>
    <name evidence="3" type="ORF">Tco_0627886</name>
</gene>
<accession>A0ABQ4WNT3</accession>
<dbReference type="Proteomes" id="UP001151760">
    <property type="component" value="Unassembled WGS sequence"/>
</dbReference>
<dbReference type="Gene3D" id="1.10.287.1490">
    <property type="match status" value="1"/>
</dbReference>
<dbReference type="Gene3D" id="1.10.8.60">
    <property type="match status" value="1"/>
</dbReference>
<reference evidence="3" key="1">
    <citation type="journal article" date="2022" name="Int. J. Mol. Sci.">
        <title>Draft Genome of Tanacetum Coccineum: Genomic Comparison of Closely Related Tanacetum-Family Plants.</title>
        <authorList>
            <person name="Yamashiro T."/>
            <person name="Shiraishi A."/>
            <person name="Nakayama K."/>
            <person name="Satake H."/>
        </authorList>
    </citation>
    <scope>NUCLEOTIDE SEQUENCE</scope>
</reference>
<dbReference type="PANTHER" id="PTHR23076:SF110">
    <property type="entry name" value="INACTIVE ATP-DEPENDENT ZINC METALLOPROTEASE FTSHI 3, CHLOROPLASTIC-RELATED"/>
    <property type="match status" value="1"/>
</dbReference>
<keyword evidence="1" id="KW-0175">Coiled coil</keyword>
<organism evidence="3 4">
    <name type="scientific">Tanacetum coccineum</name>
    <dbReference type="NCBI Taxonomy" id="301880"/>
    <lineage>
        <taxon>Eukaryota</taxon>
        <taxon>Viridiplantae</taxon>
        <taxon>Streptophyta</taxon>
        <taxon>Embryophyta</taxon>
        <taxon>Tracheophyta</taxon>
        <taxon>Spermatophyta</taxon>
        <taxon>Magnoliopsida</taxon>
        <taxon>eudicotyledons</taxon>
        <taxon>Gunneridae</taxon>
        <taxon>Pentapetalae</taxon>
        <taxon>asterids</taxon>
        <taxon>campanulids</taxon>
        <taxon>Asterales</taxon>
        <taxon>Asteraceae</taxon>
        <taxon>Asteroideae</taxon>
        <taxon>Anthemideae</taxon>
        <taxon>Anthemidinae</taxon>
        <taxon>Tanacetum</taxon>
    </lineage>
</organism>
<proteinExistence type="predicted"/>
<keyword evidence="4" id="KW-1185">Reference proteome</keyword>
<evidence type="ECO:0000256" key="1">
    <source>
        <dbReference type="SAM" id="Coils"/>
    </source>
</evidence>
<feature type="region of interest" description="Disordered" evidence="2">
    <location>
        <begin position="213"/>
        <end position="232"/>
    </location>
</feature>
<protein>
    <submittedName>
        <fullName evidence="3">Uncharacterized protein</fullName>
    </submittedName>
</protein>
<reference evidence="3" key="2">
    <citation type="submission" date="2022-01" db="EMBL/GenBank/DDBJ databases">
        <authorList>
            <person name="Yamashiro T."/>
            <person name="Shiraishi A."/>
            <person name="Satake H."/>
            <person name="Nakayama K."/>
        </authorList>
    </citation>
    <scope>NUCLEOTIDE SEQUENCE</scope>
</reference>
<dbReference type="PANTHER" id="PTHR23076">
    <property type="entry name" value="METALLOPROTEASE M41 FTSH"/>
    <property type="match status" value="1"/>
</dbReference>
<comment type="caution">
    <text evidence="3">The sequence shown here is derived from an EMBL/GenBank/DDBJ whole genome shotgun (WGS) entry which is preliminary data.</text>
</comment>
<evidence type="ECO:0000256" key="2">
    <source>
        <dbReference type="SAM" id="MobiDB-lite"/>
    </source>
</evidence>
<evidence type="ECO:0000313" key="4">
    <source>
        <dbReference type="Proteomes" id="UP001151760"/>
    </source>
</evidence>
<feature type="coiled-coil region" evidence="1">
    <location>
        <begin position="458"/>
        <end position="517"/>
    </location>
</feature>
<sequence>MESLNSISQEREMHQLQQMQDKAKESCMISFRLLHSHLKVLSIKGGSERACVALFDQDTQTFIESLLLNLDNLEKQLDREEFQETKSIDAFRVLMNQFQTFINFRCCFDDFDGAMLRKSFLAYTRTEIQQFRDTLIHHIESLQESIQERAKHKREYERRMNDRMMQSKEGKVDSSKALDAGLVVTESNETKSERHVSSADPGKIHMLRMQISTPNTKDSQDVPTEASPDPPSAIPPSAAYMLNTLSELTTQVEGHRKVKLENDQVILARNKQNAKLKQETESLKTTLRNKEATIAHLTCETKTVLSEKKTLEDKWRHRLVQPGHARVTVHDSDETLLETEVSRMKMSQKPGHVKPIDYAKLNALYDQFVPQKELSREQAYWLSATDIASLTSDPPKPIINMHDTSMHQSHFEINKLRDQLQGKDATIRNLDAQINIMKVLNVGSTKGSCDQQALDTDRIQLKDMITSLRIQLDGLKAENVNLKRRYEELSKSNAYSRSTFTAKINALTAENAKLKTELSGKKCSGSISSEKPSTCSGCITNNLKIMEPIVEPLELTPSVSSSSKVTMISRFTDCKLSDRKAGSKGISGFQGQPVADSIADKIETTTTYDQEGRRKIFALHLKNVLMQEDKEYICDYVASNTEGFVGAGLAEIVAESLGVAGRRGGEFVTFDDILQALDRTKSST</sequence>
<name>A0ABQ4WNT3_9ASTR</name>
<evidence type="ECO:0000313" key="3">
    <source>
        <dbReference type="EMBL" id="GJS54524.1"/>
    </source>
</evidence>